<accession>A0AAV4Q033</accession>
<dbReference type="Proteomes" id="UP001054945">
    <property type="component" value="Unassembled WGS sequence"/>
</dbReference>
<evidence type="ECO:0000313" key="3">
    <source>
        <dbReference type="Proteomes" id="UP001054945"/>
    </source>
</evidence>
<proteinExistence type="predicted"/>
<keyword evidence="3" id="KW-1185">Reference proteome</keyword>
<dbReference type="AlphaFoldDB" id="A0AAV4Q033"/>
<evidence type="ECO:0008006" key="4">
    <source>
        <dbReference type="Google" id="ProtNLM"/>
    </source>
</evidence>
<name>A0AAV4Q033_CAEEX</name>
<evidence type="ECO:0000256" key="1">
    <source>
        <dbReference type="SAM" id="MobiDB-lite"/>
    </source>
</evidence>
<dbReference type="EMBL" id="BPLR01005560">
    <property type="protein sequence ID" value="GIY03293.1"/>
    <property type="molecule type" value="Genomic_DNA"/>
</dbReference>
<protein>
    <recommendedName>
        <fullName evidence="4">Ribosomal protein S10</fullName>
    </recommendedName>
</protein>
<comment type="caution">
    <text evidence="2">The sequence shown here is derived from an EMBL/GenBank/DDBJ whole genome shotgun (WGS) entry which is preliminary data.</text>
</comment>
<organism evidence="2 3">
    <name type="scientific">Caerostris extrusa</name>
    <name type="common">Bark spider</name>
    <name type="synonym">Caerostris bankana</name>
    <dbReference type="NCBI Taxonomy" id="172846"/>
    <lineage>
        <taxon>Eukaryota</taxon>
        <taxon>Metazoa</taxon>
        <taxon>Ecdysozoa</taxon>
        <taxon>Arthropoda</taxon>
        <taxon>Chelicerata</taxon>
        <taxon>Arachnida</taxon>
        <taxon>Araneae</taxon>
        <taxon>Araneomorphae</taxon>
        <taxon>Entelegynae</taxon>
        <taxon>Araneoidea</taxon>
        <taxon>Araneidae</taxon>
        <taxon>Caerostris</taxon>
    </lineage>
</organism>
<evidence type="ECO:0000313" key="2">
    <source>
        <dbReference type="EMBL" id="GIY03293.1"/>
    </source>
</evidence>
<feature type="region of interest" description="Disordered" evidence="1">
    <location>
        <begin position="53"/>
        <end position="79"/>
    </location>
</feature>
<reference evidence="2 3" key="1">
    <citation type="submission" date="2021-06" db="EMBL/GenBank/DDBJ databases">
        <title>Caerostris extrusa draft genome.</title>
        <authorList>
            <person name="Kono N."/>
            <person name="Arakawa K."/>
        </authorList>
    </citation>
    <scope>NUCLEOTIDE SEQUENCE [LARGE SCALE GENOMIC DNA]</scope>
</reference>
<sequence length="212" mass="24604">MFYKITTESSLIGFQTNSLRPEIPTRCFPRVPIKLQFSKIERSKIKPIINNQHPLASDDFRPNLSFSPRQKRERENASPAPCKRFPLFKVSAPARIPLCREHGSQATWKSPKSKRLSNLLKIKHWCCTLVTNDVSWWGEGRQFLCIFLASDFKPPFRHVITVTVSIRPGDKRKLNVLSKRRLISDIFHRVKYRTLDRGMSKPQVALWKSSSS</sequence>
<gene>
    <name evidence="2" type="ORF">CEXT_397451</name>
</gene>